<proteinExistence type="inferred from homology"/>
<dbReference type="Proteomes" id="UP000012960">
    <property type="component" value="Unplaced"/>
</dbReference>
<keyword evidence="2" id="KW-0217">Developmental protein</keyword>
<reference evidence="12" key="2">
    <citation type="submission" date="2021-05" db="UniProtKB">
        <authorList>
            <consortium name="EnsemblPlants"/>
        </authorList>
    </citation>
    <scope>IDENTIFICATION</scope>
    <source>
        <strain evidence="12">subsp. malaccensis</strain>
    </source>
</reference>
<dbReference type="GO" id="GO:2000067">
    <property type="term" value="P:regulation of root morphogenesis"/>
    <property type="evidence" value="ECO:0007669"/>
    <property type="project" value="UniProtKB-ARBA"/>
</dbReference>
<dbReference type="GO" id="GO:0051302">
    <property type="term" value="P:regulation of cell division"/>
    <property type="evidence" value="ECO:0007669"/>
    <property type="project" value="UniProtKB-ARBA"/>
</dbReference>
<evidence type="ECO:0000256" key="2">
    <source>
        <dbReference type="ARBA" id="ARBA00022473"/>
    </source>
</evidence>
<evidence type="ECO:0000256" key="5">
    <source>
        <dbReference type="ARBA" id="ARBA00023136"/>
    </source>
</evidence>
<dbReference type="InParanoid" id="A0A804I697"/>
<feature type="region of interest" description="Disordered" evidence="9">
    <location>
        <begin position="299"/>
        <end position="336"/>
    </location>
</feature>
<keyword evidence="5" id="KW-0472">Membrane</keyword>
<dbReference type="GO" id="GO:0090708">
    <property type="term" value="P:specification of plant organ axis polarity"/>
    <property type="evidence" value="ECO:0007669"/>
    <property type="project" value="UniProtKB-ARBA"/>
</dbReference>
<feature type="domain" description="SOSEKI DIX-like" evidence="10">
    <location>
        <begin position="43"/>
        <end position="75"/>
    </location>
</feature>
<feature type="domain" description="SOSEKI DIX-like" evidence="10">
    <location>
        <begin position="91"/>
        <end position="155"/>
    </location>
</feature>
<feature type="compositionally biased region" description="Basic and acidic residues" evidence="9">
    <location>
        <begin position="229"/>
        <end position="238"/>
    </location>
</feature>
<dbReference type="EMBL" id="HG996467">
    <property type="protein sequence ID" value="CAG1862976.1"/>
    <property type="molecule type" value="Genomic_DNA"/>
</dbReference>
<dbReference type="GO" id="GO:0051258">
    <property type="term" value="P:protein polymerization"/>
    <property type="evidence" value="ECO:0007669"/>
    <property type="project" value="UniProtKB-ARBA"/>
</dbReference>
<evidence type="ECO:0000256" key="6">
    <source>
        <dbReference type="ARBA" id="ARBA00023306"/>
    </source>
</evidence>
<evidence type="ECO:0000313" key="13">
    <source>
        <dbReference type="Proteomes" id="UP000012960"/>
    </source>
</evidence>
<organism evidence="12 13">
    <name type="scientific">Musa acuminata subsp. malaccensis</name>
    <name type="common">Wild banana</name>
    <name type="synonym">Musa malaccensis</name>
    <dbReference type="NCBI Taxonomy" id="214687"/>
    <lineage>
        <taxon>Eukaryota</taxon>
        <taxon>Viridiplantae</taxon>
        <taxon>Streptophyta</taxon>
        <taxon>Embryophyta</taxon>
        <taxon>Tracheophyta</taxon>
        <taxon>Spermatophyta</taxon>
        <taxon>Magnoliopsida</taxon>
        <taxon>Liliopsida</taxon>
        <taxon>Zingiberales</taxon>
        <taxon>Musaceae</taxon>
        <taxon>Musa</taxon>
    </lineage>
</organism>
<comment type="similarity">
    <text evidence="7">Belongs to the SOSEKI family.</text>
</comment>
<dbReference type="OMA" id="IECMLAN"/>
<reference evidence="11" key="1">
    <citation type="submission" date="2021-03" db="EMBL/GenBank/DDBJ databases">
        <authorList>
            <consortium name="Genoscope - CEA"/>
            <person name="William W."/>
        </authorList>
    </citation>
    <scope>NUCLEOTIDE SEQUENCE</scope>
    <source>
        <strain evidence="11">Doubled-haploid Pahang</strain>
    </source>
</reference>
<feature type="compositionally biased region" description="Acidic residues" evidence="9">
    <location>
        <begin position="185"/>
        <end position="204"/>
    </location>
</feature>
<evidence type="ECO:0000256" key="1">
    <source>
        <dbReference type="ARBA" id="ARBA00004413"/>
    </source>
</evidence>
<feature type="region of interest" description="Disordered" evidence="9">
    <location>
        <begin position="406"/>
        <end position="428"/>
    </location>
</feature>
<keyword evidence="4" id="KW-0132">Cell division</keyword>
<keyword evidence="6" id="KW-0131">Cell cycle</keyword>
<dbReference type="GO" id="GO:0005886">
    <property type="term" value="C:plasma membrane"/>
    <property type="evidence" value="ECO:0007669"/>
    <property type="project" value="UniProtKB-SubCell"/>
</dbReference>
<comment type="subcellular location">
    <subcellularLocation>
        <location evidence="1">Cell membrane</location>
        <topology evidence="1">Peripheral membrane protein</topology>
        <orientation evidence="1">Cytoplasmic side</orientation>
    </subcellularLocation>
</comment>
<evidence type="ECO:0000256" key="4">
    <source>
        <dbReference type="ARBA" id="ARBA00022618"/>
    </source>
</evidence>
<dbReference type="Pfam" id="PF06136">
    <property type="entry name" value="SOK"/>
    <property type="match status" value="2"/>
</dbReference>
<dbReference type="FunCoup" id="A0A804I697">
    <property type="interactions" value="881"/>
</dbReference>
<evidence type="ECO:0000256" key="9">
    <source>
        <dbReference type="SAM" id="MobiDB-lite"/>
    </source>
</evidence>
<dbReference type="AlphaFoldDB" id="A0A804I697"/>
<feature type="compositionally biased region" description="Low complexity" evidence="9">
    <location>
        <begin position="305"/>
        <end position="320"/>
    </location>
</feature>
<dbReference type="InterPro" id="IPR048351">
    <property type="entry name" value="SOK_DIX"/>
</dbReference>
<keyword evidence="13" id="KW-1185">Reference proteome</keyword>
<dbReference type="GO" id="GO:0051301">
    <property type="term" value="P:cell division"/>
    <property type="evidence" value="ECO:0007669"/>
    <property type="project" value="UniProtKB-KW"/>
</dbReference>
<feature type="compositionally biased region" description="Basic residues" evidence="9">
    <location>
        <begin position="418"/>
        <end position="428"/>
    </location>
</feature>
<dbReference type="PIRSF" id="PIRSF031043">
    <property type="entry name" value="UCP031043"/>
    <property type="match status" value="1"/>
</dbReference>
<dbReference type="EnsemblPlants" id="Ma02_t23990.1">
    <property type="protein sequence ID" value="Ma02_p23990.1"/>
    <property type="gene ID" value="Ma02_g23990"/>
</dbReference>
<dbReference type="PANTHER" id="PTHR31083:SF18">
    <property type="entry name" value="PROTEIN SOSEKI 2"/>
    <property type="match status" value="1"/>
</dbReference>
<evidence type="ECO:0000256" key="8">
    <source>
        <dbReference type="ARBA" id="ARBA00046534"/>
    </source>
</evidence>
<name>A0A804I697_MUSAM</name>
<evidence type="ECO:0000256" key="7">
    <source>
        <dbReference type="ARBA" id="ARBA00024211"/>
    </source>
</evidence>
<dbReference type="PANTHER" id="PTHR31083">
    <property type="entry name" value="UPSTREAM OF FLC PROTEIN (DUF966)"/>
    <property type="match status" value="1"/>
</dbReference>
<evidence type="ECO:0000256" key="3">
    <source>
        <dbReference type="ARBA" id="ARBA00022475"/>
    </source>
</evidence>
<evidence type="ECO:0000313" key="11">
    <source>
        <dbReference type="EMBL" id="CAG1862976.1"/>
    </source>
</evidence>
<dbReference type="InterPro" id="IPR021182">
    <property type="entry name" value="SOK_magnoliopsida"/>
</dbReference>
<evidence type="ECO:0000313" key="12">
    <source>
        <dbReference type="EnsemblPlants" id="Ma02_p23990.1"/>
    </source>
</evidence>
<feature type="compositionally biased region" description="Low complexity" evidence="9">
    <location>
        <begin position="239"/>
        <end position="257"/>
    </location>
</feature>
<feature type="region of interest" description="Disordered" evidence="9">
    <location>
        <begin position="1"/>
        <end position="38"/>
    </location>
</feature>
<keyword evidence="3" id="KW-1003">Cell membrane</keyword>
<gene>
    <name evidence="11" type="ORF">GSMUA_78700.1</name>
</gene>
<protein>
    <submittedName>
        <fullName evidence="11">(wild Malaysian banana) hypothetical protein</fullName>
    </submittedName>
</protein>
<dbReference type="Gramene" id="Ma02_t23990.1">
    <property type="protein sequence ID" value="Ma02_p23990.1"/>
    <property type="gene ID" value="Ma02_g23990"/>
</dbReference>
<accession>A0A804I697</accession>
<sequence length="428" mass="47139">MEVGGGRGRRGTSSRETSPPVRARLSYSQQQEQQRLTRPQRKVQVIYYLSRNGQLEHPHFIELPHLPNQQLRLRGYLLPHPPRCSLSSHLTSCSLLLTDVMERLTLLRGKGMPSLFSWSCKRSYKNGYVWNDLAENDVIYPVDGVEYVLKGSEIIPGAYERFRHVPANGRQPKPLPVSHKLHVELEEDEEEEDEQSEEEATEEEEARRGKRTAVGTGYTRCSRGVSTDEIERVEHRTTPTELPLDDSSPPSSTSSDKPPTHAAGGASRRPEDTDQAAEPGQTRNSVLLQLIACGSAALKGRSCPSSGTSKATASASSAPCGGSGSGRHRGMVSRLASRGIEDDELRCFSENPRLCHPLVEDKEYFSGSIVEGSRAPTEPSLKKSSSFNEERISKLGIAEGKLEVEESRGGGVKGKCIPGRRRSSGRQQ</sequence>
<dbReference type="InterPro" id="IPR010369">
    <property type="entry name" value="SOK"/>
</dbReference>
<comment type="subunit">
    <text evidence="8">Homodimer. Forms long polymer filaments with other SOKs proteins polymers (e.g. SOK1, SOK2, SOK3 and SOK4) crucial for polar localization and biological activity. Binds to ANGUSTIFOLIA (AN).</text>
</comment>
<feature type="region of interest" description="Disordered" evidence="9">
    <location>
        <begin position="184"/>
        <end position="283"/>
    </location>
</feature>
<evidence type="ECO:0000259" key="10">
    <source>
        <dbReference type="Pfam" id="PF06136"/>
    </source>
</evidence>